<dbReference type="InterPro" id="IPR011075">
    <property type="entry name" value="TetR_C"/>
</dbReference>
<reference evidence="6 7" key="1">
    <citation type="journal article" date="2013" name="Genome Announc.">
        <title>Draft Genome Sequence of Streptomyces gancidicus Strain BKS 13-15.</title>
        <authorList>
            <person name="Kumar S."/>
            <person name="Kaur N."/>
            <person name="Singh N.K."/>
            <person name="Raghava G.P."/>
            <person name="Mayilraj S."/>
        </authorList>
    </citation>
    <scope>NUCLEOTIDE SEQUENCE [LARGE SCALE GENOMIC DNA]</scope>
    <source>
        <strain evidence="6 7">BKS 13-15</strain>
    </source>
</reference>
<dbReference type="InterPro" id="IPR036271">
    <property type="entry name" value="Tet_transcr_reg_TetR-rel_C_sf"/>
</dbReference>
<dbReference type="GO" id="GO:0003700">
    <property type="term" value="F:DNA-binding transcription factor activity"/>
    <property type="evidence" value="ECO:0007669"/>
    <property type="project" value="TreeGrafter"/>
</dbReference>
<dbReference type="Gene3D" id="1.10.10.60">
    <property type="entry name" value="Homeodomain-like"/>
    <property type="match status" value="1"/>
</dbReference>
<protein>
    <submittedName>
        <fullName evidence="6">TetR family transcriptional regulator</fullName>
    </submittedName>
</protein>
<dbReference type="GO" id="GO:0000976">
    <property type="term" value="F:transcription cis-regulatory region binding"/>
    <property type="evidence" value="ECO:0007669"/>
    <property type="project" value="TreeGrafter"/>
</dbReference>
<accession>M3DL52</accession>
<dbReference type="PROSITE" id="PS50977">
    <property type="entry name" value="HTH_TETR_2"/>
    <property type="match status" value="1"/>
</dbReference>
<evidence type="ECO:0000259" key="5">
    <source>
        <dbReference type="PROSITE" id="PS50977"/>
    </source>
</evidence>
<dbReference type="InterPro" id="IPR001647">
    <property type="entry name" value="HTH_TetR"/>
</dbReference>
<dbReference type="PANTHER" id="PTHR30055">
    <property type="entry name" value="HTH-TYPE TRANSCRIPTIONAL REGULATOR RUTR"/>
    <property type="match status" value="1"/>
</dbReference>
<dbReference type="Pfam" id="PF00440">
    <property type="entry name" value="TetR_N"/>
    <property type="match status" value="1"/>
</dbReference>
<dbReference type="PATRIC" id="fig|1284664.3.peg.6146"/>
<evidence type="ECO:0000256" key="1">
    <source>
        <dbReference type="ARBA" id="ARBA00023015"/>
    </source>
</evidence>
<keyword evidence="1" id="KW-0805">Transcription regulation</keyword>
<evidence type="ECO:0000256" key="3">
    <source>
        <dbReference type="ARBA" id="ARBA00023163"/>
    </source>
</evidence>
<dbReference type="SUPFAM" id="SSF46689">
    <property type="entry name" value="Homeodomain-like"/>
    <property type="match status" value="1"/>
</dbReference>
<dbReference type="Pfam" id="PF16859">
    <property type="entry name" value="TetR_C_11"/>
    <property type="match status" value="1"/>
</dbReference>
<dbReference type="InterPro" id="IPR050109">
    <property type="entry name" value="HTH-type_TetR-like_transc_reg"/>
</dbReference>
<dbReference type="Proteomes" id="UP000011732">
    <property type="component" value="Unassembled WGS sequence"/>
</dbReference>
<dbReference type="Gene3D" id="1.10.357.10">
    <property type="entry name" value="Tetracycline Repressor, domain 2"/>
    <property type="match status" value="1"/>
</dbReference>
<sequence>MSPRPMVRPGGRSARVQESVHAAVRELVEEVGRDALTVPMVATRAGVTPSTIYRRWGDLQELLSDVAVERLRPETDPADLGSLRADLDAWAEQFLDEMASPSGRAYIRDALLGDPDGTNAGQCSAYAAEQIDAVLARAVQRGEPVPETELLIDRVVAPIMYRILFRPVPLDAAYARELVTNALYAQQFEAGARPTRAAAPRRSNGKPEN</sequence>
<keyword evidence="7" id="KW-1185">Reference proteome</keyword>
<feature type="DNA-binding region" description="H-T-H motif" evidence="4">
    <location>
        <begin position="37"/>
        <end position="56"/>
    </location>
</feature>
<organism evidence="6 7">
    <name type="scientific">Streptomyces gancidicus BKS 13-15</name>
    <dbReference type="NCBI Taxonomy" id="1284664"/>
    <lineage>
        <taxon>Bacteria</taxon>
        <taxon>Bacillati</taxon>
        <taxon>Actinomycetota</taxon>
        <taxon>Actinomycetes</taxon>
        <taxon>Kitasatosporales</taxon>
        <taxon>Streptomycetaceae</taxon>
        <taxon>Streptomyces</taxon>
        <taxon>Streptomyces pseudogriseolus group</taxon>
    </lineage>
</organism>
<dbReference type="InterPro" id="IPR009057">
    <property type="entry name" value="Homeodomain-like_sf"/>
</dbReference>
<evidence type="ECO:0000313" key="6">
    <source>
        <dbReference type="EMBL" id="EMF22287.1"/>
    </source>
</evidence>
<gene>
    <name evidence="6" type="ORF">H114_30747</name>
</gene>
<dbReference type="OrthoDB" id="9796019at2"/>
<evidence type="ECO:0000313" key="7">
    <source>
        <dbReference type="Proteomes" id="UP000011732"/>
    </source>
</evidence>
<feature type="domain" description="HTH tetR-type" evidence="5">
    <location>
        <begin position="14"/>
        <end position="74"/>
    </location>
</feature>
<keyword evidence="2 4" id="KW-0238">DNA-binding</keyword>
<evidence type="ECO:0000256" key="4">
    <source>
        <dbReference type="PROSITE-ProRule" id="PRU00335"/>
    </source>
</evidence>
<dbReference type="EMBL" id="AOHP01000160">
    <property type="protein sequence ID" value="EMF22287.1"/>
    <property type="molecule type" value="Genomic_DNA"/>
</dbReference>
<name>M3DL52_STREZ</name>
<comment type="caution">
    <text evidence="6">The sequence shown here is derived from an EMBL/GenBank/DDBJ whole genome shotgun (WGS) entry which is preliminary data.</text>
</comment>
<evidence type="ECO:0000256" key="2">
    <source>
        <dbReference type="ARBA" id="ARBA00023125"/>
    </source>
</evidence>
<keyword evidence="3" id="KW-0804">Transcription</keyword>
<dbReference type="PANTHER" id="PTHR30055:SF148">
    <property type="entry name" value="TETR-FAMILY TRANSCRIPTIONAL REGULATOR"/>
    <property type="match status" value="1"/>
</dbReference>
<dbReference type="AlphaFoldDB" id="M3DL52"/>
<proteinExistence type="predicted"/>
<dbReference type="SUPFAM" id="SSF48498">
    <property type="entry name" value="Tetracyclin repressor-like, C-terminal domain"/>
    <property type="match status" value="1"/>
</dbReference>